<dbReference type="GO" id="GO:0008320">
    <property type="term" value="F:protein transmembrane transporter activity"/>
    <property type="evidence" value="ECO:0007669"/>
    <property type="project" value="TreeGrafter"/>
</dbReference>
<comment type="subcellular location">
    <subcellularLocation>
        <location evidence="1">Mitochondrion outer membrane</location>
        <topology evidence="1">Single-pass membrane protein</topology>
    </subcellularLocation>
</comment>
<dbReference type="Gene3D" id="1.20.960.10">
    <property type="entry name" value="Mitochondrial outer membrane translocase complex, subunit Tom20 domain"/>
    <property type="match status" value="1"/>
</dbReference>
<keyword evidence="5" id="KW-1000">Mitochondrion outer membrane</keyword>
<evidence type="ECO:0000256" key="2">
    <source>
        <dbReference type="ARBA" id="ARBA00005792"/>
    </source>
</evidence>
<dbReference type="InterPro" id="IPR023392">
    <property type="entry name" value="Tom20_dom_sf"/>
</dbReference>
<accession>A0A8H7R7M1</accession>
<comment type="similarity">
    <text evidence="2">Belongs to the Tom20 family.</text>
</comment>
<keyword evidence="9 10" id="KW-0472">Membrane</keyword>
<evidence type="ECO:0000256" key="3">
    <source>
        <dbReference type="ARBA" id="ARBA00022448"/>
    </source>
</evidence>
<evidence type="ECO:0000256" key="9">
    <source>
        <dbReference type="ARBA" id="ARBA00023136"/>
    </source>
</evidence>
<dbReference type="OrthoDB" id="2154253at2759"/>
<keyword evidence="6" id="KW-0653">Protein transport</keyword>
<evidence type="ECO:0000256" key="10">
    <source>
        <dbReference type="SAM" id="Phobius"/>
    </source>
</evidence>
<comment type="caution">
    <text evidence="11">The sequence shown here is derived from an EMBL/GenBank/DDBJ whole genome shotgun (WGS) entry which is preliminary data.</text>
</comment>
<dbReference type="GO" id="GO:0030943">
    <property type="term" value="F:mitochondrion targeting sequence binding"/>
    <property type="evidence" value="ECO:0007669"/>
    <property type="project" value="TreeGrafter"/>
</dbReference>
<keyword evidence="3" id="KW-0813">Transport</keyword>
<evidence type="ECO:0000256" key="5">
    <source>
        <dbReference type="ARBA" id="ARBA00022787"/>
    </source>
</evidence>
<keyword evidence="4 10" id="KW-0812">Transmembrane</keyword>
<evidence type="ECO:0000313" key="11">
    <source>
        <dbReference type="EMBL" id="KAG2206006.1"/>
    </source>
</evidence>
<dbReference type="PANTHER" id="PTHR12430:SF0">
    <property type="entry name" value="TRANSLOCASE OF OUTER MITOCHONDRIAL MEMBRANE 20"/>
    <property type="match status" value="1"/>
</dbReference>
<dbReference type="InterPro" id="IPR046341">
    <property type="entry name" value="SET_dom_sf"/>
</dbReference>
<dbReference type="SUPFAM" id="SSF144232">
    <property type="entry name" value="HIT/MYND zinc finger-like"/>
    <property type="match status" value="1"/>
</dbReference>
<dbReference type="GO" id="GO:0030150">
    <property type="term" value="P:protein import into mitochondrial matrix"/>
    <property type="evidence" value="ECO:0007669"/>
    <property type="project" value="TreeGrafter"/>
</dbReference>
<proteinExistence type="inferred from homology"/>
<dbReference type="SUPFAM" id="SSF82199">
    <property type="entry name" value="SET domain"/>
    <property type="match status" value="1"/>
</dbReference>
<evidence type="ECO:0000256" key="8">
    <source>
        <dbReference type="ARBA" id="ARBA00023128"/>
    </source>
</evidence>
<dbReference type="GO" id="GO:0006886">
    <property type="term" value="P:intracellular protein transport"/>
    <property type="evidence" value="ECO:0007669"/>
    <property type="project" value="InterPro"/>
</dbReference>
<reference evidence="11" key="1">
    <citation type="submission" date="2020-12" db="EMBL/GenBank/DDBJ databases">
        <title>Metabolic potential, ecology and presence of endohyphal bacteria is reflected in genomic diversity of Mucoromycotina.</title>
        <authorList>
            <person name="Muszewska A."/>
            <person name="Okrasinska A."/>
            <person name="Steczkiewicz K."/>
            <person name="Drgas O."/>
            <person name="Orlowska M."/>
            <person name="Perlinska-Lenart U."/>
            <person name="Aleksandrzak-Piekarczyk T."/>
            <person name="Szatraj K."/>
            <person name="Zielenkiewicz U."/>
            <person name="Pilsyk S."/>
            <person name="Malc E."/>
            <person name="Mieczkowski P."/>
            <person name="Kruszewska J.S."/>
            <person name="Biernat P."/>
            <person name="Pawlowska J."/>
        </authorList>
    </citation>
    <scope>NUCLEOTIDE SEQUENCE</scope>
    <source>
        <strain evidence="11">WA0000017839</strain>
    </source>
</reference>
<dbReference type="Gene3D" id="6.10.140.2220">
    <property type="match status" value="1"/>
</dbReference>
<sequence length="459" mass="52142">MKPTTIALISSAIVATFGIGYLVYFDQKRRTDPNFKKQLKRERKKASKAAKVSQEKELVTVEALVKNVLEIINKENFPETPEAKEAYFMEQVSMGETLCGQGEAYYEQSVEPFYKALRVYPAPLELIMLYQKTLPEKVFRIVVNIMALEQQKRQAEFYNHFPPPELGVKFQELPVESDKPVRGLTATKDFAVEDVLYTETPFIAALHPQLETTHCNYCMRVLDEENKVECSNCDQVEFCSTQCEQAGSQNYHVFMCTNNKLEPSTVATEFSNYTKATNLKYPQMIAQFLSIMVADEAKKNQDSVMVADEAKKNKDSEKASTYTAWDHIERFNAGKELVPTEESAHEIKLIKALLASKVPGIDEFLSDDIYLLLKSKLNKNSYEVPTNEDILIEKSNEPTRVLYTEKQGLGSAIYKISSYIVPSELEEANVSISYDKTNVITVTAIKDIQSGQQIKAFYQ</sequence>
<dbReference type="PANTHER" id="PTHR12430">
    <property type="entry name" value="MITOCHONDRIAL IMPORT RECEPTOR SUBUNIT TOM20"/>
    <property type="match status" value="1"/>
</dbReference>
<dbReference type="GO" id="GO:0006605">
    <property type="term" value="P:protein targeting"/>
    <property type="evidence" value="ECO:0007669"/>
    <property type="project" value="InterPro"/>
</dbReference>
<dbReference type="Proteomes" id="UP000603453">
    <property type="component" value="Unassembled WGS sequence"/>
</dbReference>
<evidence type="ECO:0000256" key="6">
    <source>
        <dbReference type="ARBA" id="ARBA00022927"/>
    </source>
</evidence>
<keyword evidence="8" id="KW-0496">Mitochondrion</keyword>
<dbReference type="GO" id="GO:0016031">
    <property type="term" value="P:tRNA import into mitochondrion"/>
    <property type="evidence" value="ECO:0007669"/>
    <property type="project" value="TreeGrafter"/>
</dbReference>
<feature type="transmembrane region" description="Helical" evidence="10">
    <location>
        <begin position="6"/>
        <end position="25"/>
    </location>
</feature>
<dbReference type="AlphaFoldDB" id="A0A8H7R7M1"/>
<dbReference type="GO" id="GO:0005742">
    <property type="term" value="C:mitochondrial outer membrane translocase complex"/>
    <property type="evidence" value="ECO:0007669"/>
    <property type="project" value="InterPro"/>
</dbReference>
<gene>
    <name evidence="11" type="ORF">INT47_005324</name>
</gene>
<dbReference type="InterPro" id="IPR002056">
    <property type="entry name" value="MAS20"/>
</dbReference>
<evidence type="ECO:0000256" key="1">
    <source>
        <dbReference type="ARBA" id="ARBA00004572"/>
    </source>
</evidence>
<dbReference type="SUPFAM" id="SSF47157">
    <property type="entry name" value="Mitochondrial import receptor subunit Tom20"/>
    <property type="match status" value="1"/>
</dbReference>
<dbReference type="Gene3D" id="1.10.220.160">
    <property type="match status" value="1"/>
</dbReference>
<evidence type="ECO:0000256" key="7">
    <source>
        <dbReference type="ARBA" id="ARBA00022989"/>
    </source>
</evidence>
<protein>
    <recommendedName>
        <fullName evidence="13">MAS20-domain-containing protein</fullName>
    </recommendedName>
</protein>
<dbReference type="PRINTS" id="PR00351">
    <property type="entry name" value="OM20RECEPTOR"/>
</dbReference>
<evidence type="ECO:0000256" key="4">
    <source>
        <dbReference type="ARBA" id="ARBA00022692"/>
    </source>
</evidence>
<dbReference type="Gene3D" id="2.170.270.10">
    <property type="entry name" value="SET domain"/>
    <property type="match status" value="1"/>
</dbReference>
<keyword evidence="7 10" id="KW-1133">Transmembrane helix</keyword>
<evidence type="ECO:0008006" key="13">
    <source>
        <dbReference type="Google" id="ProtNLM"/>
    </source>
</evidence>
<dbReference type="EMBL" id="JAEPRD010000033">
    <property type="protein sequence ID" value="KAG2206006.1"/>
    <property type="molecule type" value="Genomic_DNA"/>
</dbReference>
<evidence type="ECO:0000313" key="12">
    <source>
        <dbReference type="Proteomes" id="UP000603453"/>
    </source>
</evidence>
<name>A0A8H7R7M1_9FUNG</name>
<organism evidence="11 12">
    <name type="scientific">Mucor saturninus</name>
    <dbReference type="NCBI Taxonomy" id="64648"/>
    <lineage>
        <taxon>Eukaryota</taxon>
        <taxon>Fungi</taxon>
        <taxon>Fungi incertae sedis</taxon>
        <taxon>Mucoromycota</taxon>
        <taxon>Mucoromycotina</taxon>
        <taxon>Mucoromycetes</taxon>
        <taxon>Mucorales</taxon>
        <taxon>Mucorineae</taxon>
        <taxon>Mucoraceae</taxon>
        <taxon>Mucor</taxon>
    </lineage>
</organism>
<dbReference type="Pfam" id="PF02064">
    <property type="entry name" value="MAS20"/>
    <property type="match status" value="1"/>
</dbReference>
<keyword evidence="12" id="KW-1185">Reference proteome</keyword>